<feature type="domain" description="Enoyl reductase (ER)" evidence="3">
    <location>
        <begin position="11"/>
        <end position="212"/>
    </location>
</feature>
<dbReference type="InterPro" id="IPR047618">
    <property type="entry name" value="QOR-like"/>
</dbReference>
<dbReference type="InterPro" id="IPR011032">
    <property type="entry name" value="GroES-like_sf"/>
</dbReference>
<dbReference type="InterPro" id="IPR013149">
    <property type="entry name" value="ADH-like_C"/>
</dbReference>
<dbReference type="Gene3D" id="3.90.180.10">
    <property type="entry name" value="Medium-chain alcohol dehydrogenases, catalytic domain"/>
    <property type="match status" value="1"/>
</dbReference>
<feature type="non-terminal residue" evidence="4">
    <location>
        <position position="212"/>
    </location>
</feature>
<dbReference type="InterPro" id="IPR020843">
    <property type="entry name" value="ER"/>
</dbReference>
<dbReference type="CDD" id="cd05286">
    <property type="entry name" value="QOR2"/>
    <property type="match status" value="1"/>
</dbReference>
<evidence type="ECO:0000313" key="4">
    <source>
        <dbReference type="EMBL" id="NBN88317.1"/>
    </source>
</evidence>
<dbReference type="Pfam" id="PF00107">
    <property type="entry name" value="ADH_zinc_N"/>
    <property type="match status" value="1"/>
</dbReference>
<evidence type="ECO:0000256" key="2">
    <source>
        <dbReference type="ARBA" id="ARBA00023002"/>
    </source>
</evidence>
<dbReference type="PANTHER" id="PTHR48106">
    <property type="entry name" value="QUINONE OXIDOREDUCTASE PIG3-RELATED"/>
    <property type="match status" value="1"/>
</dbReference>
<dbReference type="GO" id="GO:0070402">
    <property type="term" value="F:NADPH binding"/>
    <property type="evidence" value="ECO:0007669"/>
    <property type="project" value="TreeGrafter"/>
</dbReference>
<dbReference type="AlphaFoldDB" id="A0A964UYW5"/>
<gene>
    <name evidence="4" type="ORF">EBV32_04425</name>
</gene>
<organism evidence="4 5">
    <name type="scientific">Candidatus Fonsibacter lacus</name>
    <dbReference type="NCBI Taxonomy" id="2576439"/>
    <lineage>
        <taxon>Bacteria</taxon>
        <taxon>Pseudomonadati</taxon>
        <taxon>Pseudomonadota</taxon>
        <taxon>Alphaproteobacteria</taxon>
        <taxon>Candidatus Pelagibacterales</taxon>
        <taxon>Candidatus Pelagibacterales incertae sedis</taxon>
        <taxon>Candidatus Fonsibacter</taxon>
    </lineage>
</organism>
<dbReference type="InterPro" id="IPR013154">
    <property type="entry name" value="ADH-like_N"/>
</dbReference>
<dbReference type="EMBL" id="RGET01000087">
    <property type="protein sequence ID" value="NBN88317.1"/>
    <property type="molecule type" value="Genomic_DNA"/>
</dbReference>
<dbReference type="GO" id="GO:0008270">
    <property type="term" value="F:zinc ion binding"/>
    <property type="evidence" value="ECO:0007669"/>
    <property type="project" value="InterPro"/>
</dbReference>
<evidence type="ECO:0000313" key="5">
    <source>
        <dbReference type="Proteomes" id="UP000713222"/>
    </source>
</evidence>
<protein>
    <submittedName>
        <fullName evidence="4">Quinone oxidoreductase</fullName>
    </submittedName>
</protein>
<dbReference type="GO" id="GO:0003960">
    <property type="term" value="F:quinone reductase (NADPH) activity"/>
    <property type="evidence" value="ECO:0007669"/>
    <property type="project" value="InterPro"/>
</dbReference>
<accession>A0A964UYW5</accession>
<dbReference type="Pfam" id="PF08240">
    <property type="entry name" value="ADH_N"/>
    <property type="match status" value="1"/>
</dbReference>
<dbReference type="SMART" id="SM00829">
    <property type="entry name" value="PKS_ER"/>
    <property type="match status" value="1"/>
</dbReference>
<evidence type="ECO:0000256" key="1">
    <source>
        <dbReference type="ARBA" id="ARBA00022857"/>
    </source>
</evidence>
<comment type="caution">
    <text evidence="4">The sequence shown here is derived from an EMBL/GenBank/DDBJ whole genome shotgun (WGS) entry which is preliminary data.</text>
</comment>
<dbReference type="PROSITE" id="PS01162">
    <property type="entry name" value="QOR_ZETA_CRYSTAL"/>
    <property type="match status" value="1"/>
</dbReference>
<keyword evidence="2" id="KW-0560">Oxidoreductase</keyword>
<keyword evidence="1" id="KW-0521">NADP</keyword>
<dbReference type="GO" id="GO:0005829">
    <property type="term" value="C:cytosol"/>
    <property type="evidence" value="ECO:0007669"/>
    <property type="project" value="TreeGrafter"/>
</dbReference>
<dbReference type="Gene3D" id="3.40.50.720">
    <property type="entry name" value="NAD(P)-binding Rossmann-like Domain"/>
    <property type="match status" value="1"/>
</dbReference>
<reference evidence="4" key="1">
    <citation type="submission" date="2018-10" db="EMBL/GenBank/DDBJ databases">
        <title>Iterative Subtractive Binning of Freshwater Chronoseries Metagenomes Recovers Nearly Complete Genomes from over Four Hundred Novel Species.</title>
        <authorList>
            <person name="Rodriguez-R L.M."/>
            <person name="Tsementzi D."/>
            <person name="Luo C."/>
            <person name="Konstantinidis K.T."/>
        </authorList>
    </citation>
    <scope>NUCLEOTIDE SEQUENCE</scope>
    <source>
        <strain evidence="4">WB7_6_001</strain>
    </source>
</reference>
<proteinExistence type="predicted"/>
<dbReference type="PANTHER" id="PTHR48106:SF13">
    <property type="entry name" value="QUINONE OXIDOREDUCTASE-RELATED"/>
    <property type="match status" value="1"/>
</dbReference>
<name>A0A964UYW5_9PROT</name>
<dbReference type="InterPro" id="IPR036291">
    <property type="entry name" value="NAD(P)-bd_dom_sf"/>
</dbReference>
<dbReference type="GO" id="GO:0035925">
    <property type="term" value="F:mRNA 3'-UTR AU-rich region binding"/>
    <property type="evidence" value="ECO:0007669"/>
    <property type="project" value="TreeGrafter"/>
</dbReference>
<evidence type="ECO:0000259" key="3">
    <source>
        <dbReference type="SMART" id="SM00829"/>
    </source>
</evidence>
<sequence>MVKAIRITETGKANVMKFVDVELKSLAPNEVLIKNKAIGLNYIDVYHRSGTYPLPLPTGIGLEAAGIIEDVGSAVTEFKVGDRVAHAAAPPGAYSEKQVYPQEKLVKIPDYISDEIASCIMLKGITSEYLLHRAYKVKKDQFILYHAAAGGVGQVLCQWAKSLGCKVIGTVGSEDKVKIAKENGCDFVINYSKESFSQKVKEITNGKMLDVV</sequence>
<dbReference type="InterPro" id="IPR002364">
    <property type="entry name" value="Quin_OxRdtase/zeta-crystal_CS"/>
</dbReference>
<dbReference type="Proteomes" id="UP000713222">
    <property type="component" value="Unassembled WGS sequence"/>
</dbReference>
<dbReference type="SUPFAM" id="SSF50129">
    <property type="entry name" value="GroES-like"/>
    <property type="match status" value="1"/>
</dbReference>
<dbReference type="SUPFAM" id="SSF51735">
    <property type="entry name" value="NAD(P)-binding Rossmann-fold domains"/>
    <property type="match status" value="1"/>
</dbReference>